<dbReference type="GeneID" id="30198900"/>
<name>A0A1E3P2D8_WICAA</name>
<dbReference type="SUPFAM" id="SSF53067">
    <property type="entry name" value="Actin-like ATPase domain"/>
    <property type="match status" value="2"/>
</dbReference>
<dbReference type="Proteomes" id="UP000094112">
    <property type="component" value="Unassembled WGS sequence"/>
</dbReference>
<comment type="cofactor">
    <cofactor evidence="7">
        <name>a divalent metal cation</name>
        <dbReference type="ChEBI" id="CHEBI:60240"/>
    </cofactor>
    <text evidence="7">Binds 1 divalent metal cation per subunit.</text>
</comment>
<keyword evidence="4 7" id="KW-0479">Metal-binding</keyword>
<protein>
    <recommendedName>
        <fullName evidence="1">N(6)-L-threonylcarbamoyladenine synthase</fullName>
        <ecNumber evidence="1">2.3.1.234</ecNumber>
    </recommendedName>
</protein>
<comment type="subunit">
    <text evidence="7">Homodimer.</text>
</comment>
<dbReference type="HAMAP" id="MF_01445">
    <property type="entry name" value="TsaD"/>
    <property type="match status" value="1"/>
</dbReference>
<sequence>MLRCITRNRICSLVSSRVIRRGYKVLAIESSCDDTCVALIERDQDNVQLIQHIKSTLNSVKEGGIIPTKAFQHHQTDLARITRELFQQNGISSTNPPDVVCVTRGPGMAGSLSVGLEFAKALSVAFDKPLVGVHHMLGHLLVPRFETSGQVPQFPFLNLLVSGGHTMLVLSRSLLDHEILCETMDIAAGDSLDKCSREIGMKGNNMGKALETFVNANRQHWDYKDFQMPKPLYNKSGRKDQIAYSFAPFHGAVKRLIDNEKLDLNDEVVQACLGYHIQQGIFGHMIDKLKLVLKENESKLKGVKDFVASGGVASNVTLRVLLDEALKSTSIERTSYPSPALCTDNAVMIGWAGIELYEHGLTTEESVLPISKWPLSDIMKVEGWKQKNIK</sequence>
<organism evidence="9 10">
    <name type="scientific">Wickerhamomyces anomalus (strain ATCC 58044 / CBS 1984 / NCYC 433 / NRRL Y-366-8)</name>
    <name type="common">Yeast</name>
    <name type="synonym">Hansenula anomala</name>
    <dbReference type="NCBI Taxonomy" id="683960"/>
    <lineage>
        <taxon>Eukaryota</taxon>
        <taxon>Fungi</taxon>
        <taxon>Dikarya</taxon>
        <taxon>Ascomycota</taxon>
        <taxon>Saccharomycotina</taxon>
        <taxon>Saccharomycetes</taxon>
        <taxon>Phaffomycetales</taxon>
        <taxon>Wickerhamomycetaceae</taxon>
        <taxon>Wickerhamomyces</taxon>
    </lineage>
</organism>
<dbReference type="GO" id="GO:0005739">
    <property type="term" value="C:mitochondrion"/>
    <property type="evidence" value="ECO:0007669"/>
    <property type="project" value="UniProtKB-SubCell"/>
</dbReference>
<evidence type="ECO:0000256" key="3">
    <source>
        <dbReference type="ARBA" id="ARBA00022694"/>
    </source>
</evidence>
<keyword evidence="2 7" id="KW-0808">Transferase</keyword>
<dbReference type="RefSeq" id="XP_019038772.1">
    <property type="nucleotide sequence ID" value="XM_019181654.1"/>
</dbReference>
<dbReference type="GO" id="GO:0046872">
    <property type="term" value="F:metal ion binding"/>
    <property type="evidence" value="ECO:0007669"/>
    <property type="project" value="UniProtKB-KW"/>
</dbReference>
<dbReference type="AlphaFoldDB" id="A0A1E3P2D8"/>
<evidence type="ECO:0000256" key="6">
    <source>
        <dbReference type="ARBA" id="ARBA00048117"/>
    </source>
</evidence>
<dbReference type="PANTHER" id="PTHR11735">
    <property type="entry name" value="TRNA N6-ADENOSINE THREONYLCARBAMOYLTRANSFERASE"/>
    <property type="match status" value="1"/>
</dbReference>
<evidence type="ECO:0000313" key="9">
    <source>
        <dbReference type="EMBL" id="ODQ59565.1"/>
    </source>
</evidence>
<evidence type="ECO:0000256" key="2">
    <source>
        <dbReference type="ARBA" id="ARBA00022679"/>
    </source>
</evidence>
<dbReference type="InterPro" id="IPR022450">
    <property type="entry name" value="TsaD"/>
</dbReference>
<feature type="domain" description="Gcp-like" evidence="8">
    <location>
        <begin position="59"/>
        <end position="351"/>
    </location>
</feature>
<keyword evidence="7" id="KW-0496">Mitochondrion</keyword>
<dbReference type="Pfam" id="PF00814">
    <property type="entry name" value="TsaD"/>
    <property type="match status" value="1"/>
</dbReference>
<dbReference type="InterPro" id="IPR000905">
    <property type="entry name" value="Gcp-like_dom"/>
</dbReference>
<dbReference type="EMBL" id="KV454210">
    <property type="protein sequence ID" value="ODQ59565.1"/>
    <property type="molecule type" value="Genomic_DNA"/>
</dbReference>
<accession>A0A1E3P2D8</accession>
<comment type="catalytic activity">
    <reaction evidence="6 7">
        <text>L-threonylcarbamoyladenylate + adenosine(37) in tRNA = N(6)-L-threonylcarbamoyladenosine(37) in tRNA + AMP + H(+)</text>
        <dbReference type="Rhea" id="RHEA:37059"/>
        <dbReference type="Rhea" id="RHEA-COMP:10162"/>
        <dbReference type="Rhea" id="RHEA-COMP:10163"/>
        <dbReference type="ChEBI" id="CHEBI:15378"/>
        <dbReference type="ChEBI" id="CHEBI:73682"/>
        <dbReference type="ChEBI" id="CHEBI:74411"/>
        <dbReference type="ChEBI" id="CHEBI:74418"/>
        <dbReference type="ChEBI" id="CHEBI:456215"/>
        <dbReference type="EC" id="2.3.1.234"/>
    </reaction>
</comment>
<dbReference type="OrthoDB" id="10259622at2759"/>
<comment type="function">
    <text evidence="7">Required for the formation of a threonylcarbamoyl group on adenosine at position 37 (t(6)A37) in mitochondrial tRNAs that read codons beginning with adenine. Probably involved in the transfer of the threonylcarbamoyl moiety of threonylcarbamoyl-AMP (TC-AMP) to the N6 group of A37. Involved in mitochondrial genome maintenance.</text>
</comment>
<dbReference type="InterPro" id="IPR043129">
    <property type="entry name" value="ATPase_NBD"/>
</dbReference>
<evidence type="ECO:0000256" key="7">
    <source>
        <dbReference type="HAMAP-Rule" id="MF_03179"/>
    </source>
</evidence>
<comment type="subcellular location">
    <subcellularLocation>
        <location evidence="7">Mitochondrion</location>
    </subcellularLocation>
</comment>
<dbReference type="Gene3D" id="3.30.420.40">
    <property type="match status" value="2"/>
</dbReference>
<gene>
    <name evidence="7" type="primary">QRI7</name>
    <name evidence="9" type="ORF">WICANDRAFT_29817</name>
</gene>
<comment type="similarity">
    <text evidence="7">Belongs to the KAE1 / TsaD family.</text>
</comment>
<dbReference type="PANTHER" id="PTHR11735:SF6">
    <property type="entry name" value="TRNA N6-ADENOSINE THREONYLCARBAMOYLTRANSFERASE, MITOCHONDRIAL"/>
    <property type="match status" value="1"/>
</dbReference>
<keyword evidence="3 7" id="KW-0819">tRNA processing</keyword>
<proteinExistence type="inferred from homology"/>
<evidence type="ECO:0000256" key="1">
    <source>
        <dbReference type="ARBA" id="ARBA00012156"/>
    </source>
</evidence>
<evidence type="ECO:0000256" key="5">
    <source>
        <dbReference type="ARBA" id="ARBA00023315"/>
    </source>
</evidence>
<dbReference type="InterPro" id="IPR017861">
    <property type="entry name" value="KAE1/TsaD"/>
</dbReference>
<dbReference type="GO" id="GO:0061711">
    <property type="term" value="F:tRNA N(6)-L-threonylcarbamoyladenine synthase activity"/>
    <property type="evidence" value="ECO:0007669"/>
    <property type="project" value="UniProtKB-EC"/>
</dbReference>
<evidence type="ECO:0000259" key="8">
    <source>
        <dbReference type="Pfam" id="PF00814"/>
    </source>
</evidence>
<dbReference type="EC" id="2.3.1.234" evidence="1"/>
<dbReference type="PRINTS" id="PR00789">
    <property type="entry name" value="OSIALOPTASE"/>
</dbReference>
<evidence type="ECO:0000256" key="4">
    <source>
        <dbReference type="ARBA" id="ARBA00022723"/>
    </source>
</evidence>
<dbReference type="GO" id="GO:0072670">
    <property type="term" value="P:mitochondrial tRNA threonylcarbamoyladenosine modification"/>
    <property type="evidence" value="ECO:0007669"/>
    <property type="project" value="TreeGrafter"/>
</dbReference>
<reference evidence="9 10" key="1">
    <citation type="journal article" date="2016" name="Proc. Natl. Acad. Sci. U.S.A.">
        <title>Comparative genomics of biotechnologically important yeasts.</title>
        <authorList>
            <person name="Riley R."/>
            <person name="Haridas S."/>
            <person name="Wolfe K.H."/>
            <person name="Lopes M.R."/>
            <person name="Hittinger C.T."/>
            <person name="Goeker M."/>
            <person name="Salamov A.A."/>
            <person name="Wisecaver J.H."/>
            <person name="Long T.M."/>
            <person name="Calvey C.H."/>
            <person name="Aerts A.L."/>
            <person name="Barry K.W."/>
            <person name="Choi C."/>
            <person name="Clum A."/>
            <person name="Coughlan A.Y."/>
            <person name="Deshpande S."/>
            <person name="Douglass A.P."/>
            <person name="Hanson S.J."/>
            <person name="Klenk H.-P."/>
            <person name="LaButti K.M."/>
            <person name="Lapidus A."/>
            <person name="Lindquist E.A."/>
            <person name="Lipzen A.M."/>
            <person name="Meier-Kolthoff J.P."/>
            <person name="Ohm R.A."/>
            <person name="Otillar R.P."/>
            <person name="Pangilinan J.L."/>
            <person name="Peng Y."/>
            <person name="Rokas A."/>
            <person name="Rosa C.A."/>
            <person name="Scheuner C."/>
            <person name="Sibirny A.A."/>
            <person name="Slot J.C."/>
            <person name="Stielow J.B."/>
            <person name="Sun H."/>
            <person name="Kurtzman C.P."/>
            <person name="Blackwell M."/>
            <person name="Grigoriev I.V."/>
            <person name="Jeffries T.W."/>
        </authorList>
    </citation>
    <scope>NUCLEOTIDE SEQUENCE [LARGE SCALE GENOMIC DNA]</scope>
    <source>
        <strain evidence="10">ATCC 58044 / CBS 1984 / NCYC 433 / NRRL Y-366-8</strain>
    </source>
</reference>
<keyword evidence="10" id="KW-1185">Reference proteome</keyword>
<keyword evidence="5 7" id="KW-0012">Acyltransferase</keyword>
<dbReference type="STRING" id="683960.A0A1E3P2D8"/>
<dbReference type="PROSITE" id="PS01016">
    <property type="entry name" value="GLYCOPROTEASE"/>
    <property type="match status" value="1"/>
</dbReference>
<evidence type="ECO:0000313" key="10">
    <source>
        <dbReference type="Proteomes" id="UP000094112"/>
    </source>
</evidence>
<dbReference type="InterPro" id="IPR017860">
    <property type="entry name" value="Peptidase_M22_CS"/>
</dbReference>
<dbReference type="NCBIfam" id="TIGR00329">
    <property type="entry name" value="gcp_kae1"/>
    <property type="match status" value="1"/>
</dbReference>